<name>A0AAW8ERM9_VARPD</name>
<evidence type="ECO:0000313" key="3">
    <source>
        <dbReference type="Proteomes" id="UP001224845"/>
    </source>
</evidence>
<dbReference type="AlphaFoldDB" id="A0AAW8ERM9"/>
<protein>
    <submittedName>
        <fullName evidence="2">Uncharacterized protein</fullName>
    </submittedName>
</protein>
<comment type="caution">
    <text evidence="2">The sequence shown here is derived from an EMBL/GenBank/DDBJ whole genome shotgun (WGS) entry which is preliminary data.</text>
</comment>
<proteinExistence type="predicted"/>
<dbReference type="Proteomes" id="UP001224845">
    <property type="component" value="Unassembled WGS sequence"/>
</dbReference>
<evidence type="ECO:0000256" key="1">
    <source>
        <dbReference type="SAM" id="MobiDB-lite"/>
    </source>
</evidence>
<accession>A0AAW8ERM9</accession>
<reference evidence="2" key="1">
    <citation type="submission" date="2023-07" db="EMBL/GenBank/DDBJ databases">
        <title>Sorghum-associated microbial communities from plants grown in Nebraska, USA.</title>
        <authorList>
            <person name="Schachtman D."/>
        </authorList>
    </citation>
    <scope>NUCLEOTIDE SEQUENCE</scope>
    <source>
        <strain evidence="2">DS3315</strain>
    </source>
</reference>
<evidence type="ECO:0000313" key="2">
    <source>
        <dbReference type="EMBL" id="MDP9975074.1"/>
    </source>
</evidence>
<feature type="region of interest" description="Disordered" evidence="1">
    <location>
        <begin position="24"/>
        <end position="45"/>
    </location>
</feature>
<gene>
    <name evidence="2" type="ORF">J2W39_006358</name>
</gene>
<dbReference type="EMBL" id="JAUSRV010000022">
    <property type="protein sequence ID" value="MDP9975074.1"/>
    <property type="molecule type" value="Genomic_DNA"/>
</dbReference>
<organism evidence="2 3">
    <name type="scientific">Variovorax paradoxus</name>
    <dbReference type="NCBI Taxonomy" id="34073"/>
    <lineage>
        <taxon>Bacteria</taxon>
        <taxon>Pseudomonadati</taxon>
        <taxon>Pseudomonadota</taxon>
        <taxon>Betaproteobacteria</taxon>
        <taxon>Burkholderiales</taxon>
        <taxon>Comamonadaceae</taxon>
        <taxon>Variovorax</taxon>
    </lineage>
</organism>
<sequence>MTARPQTDAGADLVRILQVPAPTMHATAPAFEQRHSRPNSESSSA</sequence>